<evidence type="ECO:0000313" key="1">
    <source>
        <dbReference type="EMBL" id="EDM14139.1"/>
    </source>
</evidence>
<accession>A6KGR0</accession>
<reference evidence="1 2" key="1">
    <citation type="submission" date="2005-07" db="EMBL/GenBank/DDBJ databases">
        <authorList>
            <person name="Mural R.J."/>
            <person name="Li P.W."/>
            <person name="Adams M.D."/>
            <person name="Amanatides P.G."/>
            <person name="Baden-Tillson H."/>
            <person name="Barnstead M."/>
            <person name="Chin S.H."/>
            <person name="Dew I."/>
            <person name="Evans C.A."/>
            <person name="Ferriera S."/>
            <person name="Flanigan M."/>
            <person name="Fosler C."/>
            <person name="Glodek A."/>
            <person name="Gu Z."/>
            <person name="Holt R.A."/>
            <person name="Jennings D."/>
            <person name="Kraft C.L."/>
            <person name="Lu F."/>
            <person name="Nguyen T."/>
            <person name="Nusskern D.R."/>
            <person name="Pfannkoch C.M."/>
            <person name="Sitter C."/>
            <person name="Sutton G.G."/>
            <person name="Venter J.C."/>
            <person name="Wang Z."/>
            <person name="Woodage T."/>
            <person name="Zheng X.H."/>
            <person name="Zhong F."/>
        </authorList>
    </citation>
    <scope>NUCLEOTIDE SEQUENCE [LARGE SCALE GENOMIC DNA]</scope>
    <source>
        <strain>BN</strain>
        <strain evidence="2">Sprague-Dawley</strain>
    </source>
</reference>
<name>A6KGR0_RAT</name>
<feature type="non-terminal residue" evidence="1">
    <location>
        <position position="18"/>
    </location>
</feature>
<feature type="non-terminal residue" evidence="1">
    <location>
        <position position="1"/>
    </location>
</feature>
<sequence>IRIQHSHFWKGHGASSLS</sequence>
<dbReference type="EMBL" id="CH474049">
    <property type="protein sequence ID" value="EDM14139.1"/>
    <property type="molecule type" value="Genomic_DNA"/>
</dbReference>
<organism evidence="1 2">
    <name type="scientific">Rattus norvegicus</name>
    <name type="common">Rat</name>
    <dbReference type="NCBI Taxonomy" id="10116"/>
    <lineage>
        <taxon>Eukaryota</taxon>
        <taxon>Metazoa</taxon>
        <taxon>Chordata</taxon>
        <taxon>Craniata</taxon>
        <taxon>Vertebrata</taxon>
        <taxon>Euteleostomi</taxon>
        <taxon>Mammalia</taxon>
        <taxon>Eutheria</taxon>
        <taxon>Euarchontoglires</taxon>
        <taxon>Glires</taxon>
        <taxon>Rodentia</taxon>
        <taxon>Myomorpha</taxon>
        <taxon>Muroidea</taxon>
        <taxon>Muridae</taxon>
        <taxon>Murinae</taxon>
        <taxon>Rattus</taxon>
    </lineage>
</organism>
<evidence type="ECO:0000313" key="2">
    <source>
        <dbReference type="Proteomes" id="UP000234681"/>
    </source>
</evidence>
<dbReference type="Proteomes" id="UP000234681">
    <property type="component" value="Chromosome 15"/>
</dbReference>
<gene>
    <name evidence="1" type="ORF">rCG_64461</name>
</gene>
<dbReference type="AlphaFoldDB" id="A6KGR0"/>
<protein>
    <submittedName>
        <fullName evidence="1">RCG64461</fullName>
    </submittedName>
</protein>
<proteinExistence type="predicted"/>